<keyword evidence="1" id="KW-0343">GTPase activation</keyword>
<comment type="caution">
    <text evidence="4">The sequence shown here is derived from an EMBL/GenBank/DDBJ whole genome shotgun (WGS) entry which is preliminary data.</text>
</comment>
<dbReference type="InParanoid" id="A0A024GHE5"/>
<evidence type="ECO:0000256" key="2">
    <source>
        <dbReference type="ARBA" id="ARBA00022614"/>
    </source>
</evidence>
<proteinExistence type="predicted"/>
<dbReference type="Proteomes" id="UP000053237">
    <property type="component" value="Unassembled WGS sequence"/>
</dbReference>
<evidence type="ECO:0000256" key="1">
    <source>
        <dbReference type="ARBA" id="ARBA00022468"/>
    </source>
</evidence>
<evidence type="ECO:0000313" key="5">
    <source>
        <dbReference type="Proteomes" id="UP000053237"/>
    </source>
</evidence>
<dbReference type="InterPro" id="IPR027038">
    <property type="entry name" value="RanGap"/>
</dbReference>
<dbReference type="GO" id="GO:0005829">
    <property type="term" value="C:cytosol"/>
    <property type="evidence" value="ECO:0007669"/>
    <property type="project" value="TreeGrafter"/>
</dbReference>
<protein>
    <recommendedName>
        <fullName evidence="6">F-box domain-containing protein</fullName>
    </recommendedName>
</protein>
<dbReference type="PANTHER" id="PTHR24113">
    <property type="entry name" value="RAN GTPASE-ACTIVATING PROTEIN 1"/>
    <property type="match status" value="1"/>
</dbReference>
<dbReference type="PANTHER" id="PTHR24113:SF12">
    <property type="entry name" value="RAN GTPASE-ACTIVATING PROTEIN 1"/>
    <property type="match status" value="1"/>
</dbReference>
<organism evidence="4 5">
    <name type="scientific">Albugo candida</name>
    <dbReference type="NCBI Taxonomy" id="65357"/>
    <lineage>
        <taxon>Eukaryota</taxon>
        <taxon>Sar</taxon>
        <taxon>Stramenopiles</taxon>
        <taxon>Oomycota</taxon>
        <taxon>Peronosporomycetes</taxon>
        <taxon>Albuginales</taxon>
        <taxon>Albuginaceae</taxon>
        <taxon>Albugo</taxon>
    </lineage>
</organism>
<accession>A0A024GHE5</accession>
<name>A0A024GHE5_9STRA</name>
<keyword evidence="5" id="KW-1185">Reference proteome</keyword>
<sequence length="501" mass="56084">MALATSLPHTIYTTASIKEDESKTPQSIDSVSGSWAHVSVCTPTSQNSHSHASVFIDPLSVLNAPNLLKSNFQNQSSDSSKLLNNSSELLAEWYTSDLRHWQSEADLPQRRLMVQRIIAMTRINAMQRTNGLASGRTPSLAKRIELSLYSRAASFEEYCDLNSLRRRLQSLVCSSFREAAATKRKQHRKVLNILGKRKGSHSIRSFGNYKKRRTIGTRELATNAHANLTLFSLHEDLLRGIFSYLTGVETIQCRKVCQYAADVLPGCVYSLDVEIYQLQRAFTRHSTDILQPFTNLTRLNVSNRDKQTEAVAWNVSDIDSDREQLSEIIVLQLAEALERGGGRMLRELGLISTFNNTYQINGLHALCRVLTRGKCPHLQKLLMSGNNISDFGTVDIAWLLNSRISTQLTRLDIGRNFIGEIGVKRIMTALAGKRCKQLMYLDMSGNIISDNCVPSITKVLANGSCPRMKFLGLEDNFLSALGVESIVRAVHRRRPQGVSKI</sequence>
<keyword evidence="2" id="KW-0433">Leucine-rich repeat</keyword>
<dbReference type="GO" id="GO:0031267">
    <property type="term" value="F:small GTPase binding"/>
    <property type="evidence" value="ECO:0007669"/>
    <property type="project" value="TreeGrafter"/>
</dbReference>
<evidence type="ECO:0000313" key="4">
    <source>
        <dbReference type="EMBL" id="CCI45891.1"/>
    </source>
</evidence>
<gene>
    <name evidence="4" type="ORF">BN9_068010</name>
</gene>
<dbReference type="GO" id="GO:0006913">
    <property type="term" value="P:nucleocytoplasmic transport"/>
    <property type="evidence" value="ECO:0007669"/>
    <property type="project" value="TreeGrafter"/>
</dbReference>
<dbReference type="AlphaFoldDB" id="A0A024GHE5"/>
<dbReference type="GO" id="GO:0048471">
    <property type="term" value="C:perinuclear region of cytoplasm"/>
    <property type="evidence" value="ECO:0007669"/>
    <property type="project" value="TreeGrafter"/>
</dbReference>
<dbReference type="SUPFAM" id="SSF52047">
    <property type="entry name" value="RNI-like"/>
    <property type="match status" value="1"/>
</dbReference>
<dbReference type="GO" id="GO:0005096">
    <property type="term" value="F:GTPase activator activity"/>
    <property type="evidence" value="ECO:0007669"/>
    <property type="project" value="UniProtKB-KW"/>
</dbReference>
<dbReference type="EMBL" id="CAIX01000110">
    <property type="protein sequence ID" value="CCI45891.1"/>
    <property type="molecule type" value="Genomic_DNA"/>
</dbReference>
<dbReference type="OrthoDB" id="120976at2759"/>
<dbReference type="InterPro" id="IPR032675">
    <property type="entry name" value="LRR_dom_sf"/>
</dbReference>
<keyword evidence="3" id="KW-0677">Repeat</keyword>
<dbReference type="GO" id="GO:0005634">
    <property type="term" value="C:nucleus"/>
    <property type="evidence" value="ECO:0007669"/>
    <property type="project" value="TreeGrafter"/>
</dbReference>
<reference evidence="4 5" key="1">
    <citation type="submission" date="2012-05" db="EMBL/GenBank/DDBJ databases">
        <title>Recombination and specialization in a pathogen metapopulation.</title>
        <authorList>
            <person name="Gardiner A."/>
            <person name="Kemen E."/>
            <person name="Schultz-Larsen T."/>
            <person name="MacLean D."/>
            <person name="Van Oosterhout C."/>
            <person name="Jones J.D.G."/>
        </authorList>
    </citation>
    <scope>NUCLEOTIDE SEQUENCE [LARGE SCALE GENOMIC DNA]</scope>
    <source>
        <strain evidence="4 5">Ac Nc2</strain>
    </source>
</reference>
<dbReference type="Gene3D" id="3.80.10.10">
    <property type="entry name" value="Ribonuclease Inhibitor"/>
    <property type="match status" value="1"/>
</dbReference>
<evidence type="ECO:0008006" key="6">
    <source>
        <dbReference type="Google" id="ProtNLM"/>
    </source>
</evidence>
<evidence type="ECO:0000256" key="3">
    <source>
        <dbReference type="ARBA" id="ARBA00022737"/>
    </source>
</evidence>